<evidence type="ECO:0000313" key="1">
    <source>
        <dbReference type="EMBL" id="SVB95711.1"/>
    </source>
</evidence>
<gene>
    <name evidence="1" type="ORF">METZ01_LOCUS248565</name>
</gene>
<name>A0A382IAH4_9ZZZZ</name>
<proteinExistence type="predicted"/>
<sequence>MKNLDQDPAVLVSEERATLFAPIQDKLKILMSKPNTLLQIEFETNQNSQKNDGAIIQSGPFNISIRALVATNPLNGKIINETPFAVSVWRRQKFDLETLQGFAKEGCETPSESAFLNQDFASAEEALQFALAQIR</sequence>
<reference evidence="1" key="1">
    <citation type="submission" date="2018-05" db="EMBL/GenBank/DDBJ databases">
        <authorList>
            <person name="Lanie J.A."/>
            <person name="Ng W.-L."/>
            <person name="Kazmierczak K.M."/>
            <person name="Andrzejewski T.M."/>
            <person name="Davidsen T.M."/>
            <person name="Wayne K.J."/>
            <person name="Tettelin H."/>
            <person name="Glass J.I."/>
            <person name="Rusch D."/>
            <person name="Podicherti R."/>
            <person name="Tsui H.-C.T."/>
            <person name="Winkler M.E."/>
        </authorList>
    </citation>
    <scope>NUCLEOTIDE SEQUENCE</scope>
</reference>
<dbReference type="EMBL" id="UINC01065736">
    <property type="protein sequence ID" value="SVB95711.1"/>
    <property type="molecule type" value="Genomic_DNA"/>
</dbReference>
<protein>
    <submittedName>
        <fullName evidence="1">Uncharacterized protein</fullName>
    </submittedName>
</protein>
<organism evidence="1">
    <name type="scientific">marine metagenome</name>
    <dbReference type="NCBI Taxonomy" id="408172"/>
    <lineage>
        <taxon>unclassified sequences</taxon>
        <taxon>metagenomes</taxon>
        <taxon>ecological metagenomes</taxon>
    </lineage>
</organism>
<dbReference type="AlphaFoldDB" id="A0A382IAH4"/>
<accession>A0A382IAH4</accession>